<proteinExistence type="predicted"/>
<accession>A0A428SA55</accession>
<feature type="transmembrane region" description="Helical" evidence="1">
    <location>
        <begin position="83"/>
        <end position="103"/>
    </location>
</feature>
<feature type="transmembrane region" description="Helical" evidence="1">
    <location>
        <begin position="12"/>
        <end position="34"/>
    </location>
</feature>
<reference evidence="2 3" key="1">
    <citation type="submission" date="2017-06" db="EMBL/GenBank/DDBJ databases">
        <title>Cmopartive genomic analysis of Ambrosia Fusariam Clade fungi.</title>
        <authorList>
            <person name="Stajich J.E."/>
            <person name="Carrillo J."/>
            <person name="Kijimoto T."/>
            <person name="Eskalen A."/>
            <person name="O'Donnell K."/>
            <person name="Kasson M."/>
        </authorList>
    </citation>
    <scope>NUCLEOTIDE SEQUENCE [LARGE SCALE GENOMIC DNA]</scope>
    <source>
        <strain evidence="2 3">NRRL 20438</strain>
    </source>
</reference>
<keyword evidence="1" id="KW-1133">Transmembrane helix</keyword>
<evidence type="ECO:0000313" key="2">
    <source>
        <dbReference type="EMBL" id="RSL86658.1"/>
    </source>
</evidence>
<organism evidence="2 3">
    <name type="scientific">Fusarium ambrosium</name>
    <dbReference type="NCBI Taxonomy" id="131363"/>
    <lineage>
        <taxon>Eukaryota</taxon>
        <taxon>Fungi</taxon>
        <taxon>Dikarya</taxon>
        <taxon>Ascomycota</taxon>
        <taxon>Pezizomycotina</taxon>
        <taxon>Sordariomycetes</taxon>
        <taxon>Hypocreomycetidae</taxon>
        <taxon>Hypocreales</taxon>
        <taxon>Nectriaceae</taxon>
        <taxon>Fusarium</taxon>
        <taxon>Fusarium solani species complex</taxon>
    </lineage>
</organism>
<keyword evidence="1" id="KW-0472">Membrane</keyword>
<evidence type="ECO:0000313" key="3">
    <source>
        <dbReference type="Proteomes" id="UP000288429"/>
    </source>
</evidence>
<keyword evidence="1" id="KW-0812">Transmembrane</keyword>
<protein>
    <submittedName>
        <fullName evidence="2">Uncharacterized protein</fullName>
    </submittedName>
</protein>
<evidence type="ECO:0000256" key="1">
    <source>
        <dbReference type="SAM" id="Phobius"/>
    </source>
</evidence>
<dbReference type="AlphaFoldDB" id="A0A428SA55"/>
<name>A0A428SA55_9HYPO</name>
<dbReference type="Proteomes" id="UP000288429">
    <property type="component" value="Unassembled WGS sequence"/>
</dbReference>
<feature type="transmembrane region" description="Helical" evidence="1">
    <location>
        <begin position="46"/>
        <end position="71"/>
    </location>
</feature>
<sequence>MATSCFNTSVLSVLMLIYSAFTFVHVFGLFICFARIGAKKAGHRPVWSWSSSVCSLAHVGLIFICMTDAILDNSENESHCWTSYTQLLSTGIASFTSLVAIILGCAEAWHALYTAVGTCA</sequence>
<gene>
    <name evidence="2" type="ORF">CDV31_016368</name>
</gene>
<keyword evidence="3" id="KW-1185">Reference proteome</keyword>
<comment type="caution">
    <text evidence="2">The sequence shown here is derived from an EMBL/GenBank/DDBJ whole genome shotgun (WGS) entry which is preliminary data.</text>
</comment>
<dbReference type="EMBL" id="NIZV01000524">
    <property type="protein sequence ID" value="RSL86658.1"/>
    <property type="molecule type" value="Genomic_DNA"/>
</dbReference>